<dbReference type="GO" id="GO:0005524">
    <property type="term" value="F:ATP binding"/>
    <property type="evidence" value="ECO:0007669"/>
    <property type="project" value="UniProtKB-KW"/>
</dbReference>
<feature type="transmembrane region" description="Helical" evidence="6">
    <location>
        <begin position="141"/>
        <end position="161"/>
    </location>
</feature>
<dbReference type="PANTHER" id="PTHR43496">
    <property type="entry name" value="PROTEIN LPLB"/>
    <property type="match status" value="1"/>
</dbReference>
<name>A0A1R1EPH8_9BACL</name>
<evidence type="ECO:0000259" key="7">
    <source>
        <dbReference type="PROSITE" id="PS50928"/>
    </source>
</evidence>
<comment type="caution">
    <text evidence="8">The sequence shown here is derived from an EMBL/GenBank/DDBJ whole genome shotgun (WGS) entry which is preliminary data.</text>
</comment>
<dbReference type="Gene3D" id="1.10.3720.10">
    <property type="entry name" value="MetI-like"/>
    <property type="match status" value="1"/>
</dbReference>
<evidence type="ECO:0000256" key="4">
    <source>
        <dbReference type="ARBA" id="ARBA00022989"/>
    </source>
</evidence>
<comment type="similarity">
    <text evidence="6">Belongs to the binding-protein-dependent transport system permease family.</text>
</comment>
<comment type="subcellular location">
    <subcellularLocation>
        <location evidence="6">Cell membrane</location>
        <topology evidence="6">Multi-pass membrane protein</topology>
    </subcellularLocation>
    <subcellularLocation>
        <location evidence="1">Membrane</location>
        <topology evidence="1">Multi-pass membrane protein</topology>
    </subcellularLocation>
</comment>
<feature type="transmembrane region" description="Helical" evidence="6">
    <location>
        <begin position="295"/>
        <end position="316"/>
    </location>
</feature>
<keyword evidence="8" id="KW-0067">ATP-binding</keyword>
<keyword evidence="5 6" id="KW-0472">Membrane</keyword>
<evidence type="ECO:0000256" key="3">
    <source>
        <dbReference type="ARBA" id="ARBA00022692"/>
    </source>
</evidence>
<keyword evidence="8" id="KW-0547">Nucleotide-binding</keyword>
<feature type="transmembrane region" description="Helical" evidence="6">
    <location>
        <begin position="105"/>
        <end position="129"/>
    </location>
</feature>
<dbReference type="RefSeq" id="WP_076171418.1">
    <property type="nucleotide sequence ID" value="NZ_MRTP01000004.1"/>
</dbReference>
<evidence type="ECO:0000256" key="5">
    <source>
        <dbReference type="ARBA" id="ARBA00023136"/>
    </source>
</evidence>
<keyword evidence="4 6" id="KW-1133">Transmembrane helix</keyword>
<dbReference type="GO" id="GO:0055085">
    <property type="term" value="P:transmembrane transport"/>
    <property type="evidence" value="ECO:0007669"/>
    <property type="project" value="InterPro"/>
</dbReference>
<evidence type="ECO:0000256" key="1">
    <source>
        <dbReference type="ARBA" id="ARBA00004141"/>
    </source>
</evidence>
<evidence type="ECO:0000256" key="6">
    <source>
        <dbReference type="RuleBase" id="RU363032"/>
    </source>
</evidence>
<dbReference type="PANTHER" id="PTHR43496:SF1">
    <property type="entry name" value="POLYGALACTURONAN_RHAMNOGALACTURONAN TRANSPORT SYSTEM PERMEASE PROTEIN YTEP"/>
    <property type="match status" value="1"/>
</dbReference>
<feature type="transmembrane region" description="Helical" evidence="6">
    <location>
        <begin position="198"/>
        <end position="217"/>
    </location>
</feature>
<protein>
    <submittedName>
        <fullName evidence="8">Polysaccharide ABC transporter ATP-binding protein</fullName>
    </submittedName>
</protein>
<dbReference type="SUPFAM" id="SSF161098">
    <property type="entry name" value="MetI-like"/>
    <property type="match status" value="1"/>
</dbReference>
<evidence type="ECO:0000313" key="9">
    <source>
        <dbReference type="Proteomes" id="UP000187172"/>
    </source>
</evidence>
<sequence>MSETSMGGQSEGRSAPGKSAPLREITLKKRRLWPDLRRDKYLYLLAMPGLLFFIIFKYIPITNLVIGFQDYSPYLGIMGSKWVGFEHFVRFFSNPDFWMLLRNTLGISLMNLVFFFPAPIILALMMNEVRNQIMKRSVQSLIYIPHFLSWVLIYGLTYLMFSQSEGLINKLLEASGRSTVDILSNPHYFWGMLTVQSIWKEVGWGTIIFLAAIAGVDPQQYEAAVMDGAGRFRRMWHITLPAMRNVIMILFILRLGTIMDTGFEQVYLMMNAAVTEVAEVFDTYVYRVGIRQGEFSYSTAIGLFKSVVGVVLVVLANKAAKRLGQDSLY</sequence>
<feature type="transmembrane region" description="Helical" evidence="6">
    <location>
        <begin position="238"/>
        <end position="259"/>
    </location>
</feature>
<evidence type="ECO:0000313" key="8">
    <source>
        <dbReference type="EMBL" id="OMF53725.1"/>
    </source>
</evidence>
<keyword evidence="2 6" id="KW-0813">Transport</keyword>
<evidence type="ECO:0000256" key="2">
    <source>
        <dbReference type="ARBA" id="ARBA00022448"/>
    </source>
</evidence>
<dbReference type="Proteomes" id="UP000187172">
    <property type="component" value="Unassembled WGS sequence"/>
</dbReference>
<dbReference type="AlphaFoldDB" id="A0A1R1EPH8"/>
<dbReference type="GO" id="GO:0005886">
    <property type="term" value="C:plasma membrane"/>
    <property type="evidence" value="ECO:0007669"/>
    <property type="project" value="UniProtKB-SubCell"/>
</dbReference>
<accession>A0A1R1EPH8</accession>
<dbReference type="PROSITE" id="PS50928">
    <property type="entry name" value="ABC_TM1"/>
    <property type="match status" value="1"/>
</dbReference>
<dbReference type="Pfam" id="PF00528">
    <property type="entry name" value="BPD_transp_1"/>
    <property type="match status" value="1"/>
</dbReference>
<dbReference type="STRING" id="297318.BK138_18045"/>
<gene>
    <name evidence="8" type="ORF">BK138_18045</name>
</gene>
<keyword evidence="3 6" id="KW-0812">Transmembrane</keyword>
<keyword evidence="9" id="KW-1185">Reference proteome</keyword>
<dbReference type="EMBL" id="MRTP01000004">
    <property type="protein sequence ID" value="OMF53725.1"/>
    <property type="molecule type" value="Genomic_DNA"/>
</dbReference>
<organism evidence="8 9">
    <name type="scientific">Paenibacillus rhizosphaerae</name>
    <dbReference type="NCBI Taxonomy" id="297318"/>
    <lineage>
        <taxon>Bacteria</taxon>
        <taxon>Bacillati</taxon>
        <taxon>Bacillota</taxon>
        <taxon>Bacilli</taxon>
        <taxon>Bacillales</taxon>
        <taxon>Paenibacillaceae</taxon>
        <taxon>Paenibacillus</taxon>
    </lineage>
</organism>
<dbReference type="InterPro" id="IPR000515">
    <property type="entry name" value="MetI-like"/>
</dbReference>
<feature type="domain" description="ABC transmembrane type-1" evidence="7">
    <location>
        <begin position="101"/>
        <end position="316"/>
    </location>
</feature>
<dbReference type="CDD" id="cd06261">
    <property type="entry name" value="TM_PBP2"/>
    <property type="match status" value="1"/>
</dbReference>
<dbReference type="InterPro" id="IPR035906">
    <property type="entry name" value="MetI-like_sf"/>
</dbReference>
<proteinExistence type="inferred from homology"/>
<reference evidence="8 9" key="1">
    <citation type="submission" date="2016-11" db="EMBL/GenBank/DDBJ databases">
        <title>Paenibacillus species isolates.</title>
        <authorList>
            <person name="Beno S.M."/>
        </authorList>
    </citation>
    <scope>NUCLEOTIDE SEQUENCE [LARGE SCALE GENOMIC DNA]</scope>
    <source>
        <strain evidence="8 9">FSL R5-0378</strain>
    </source>
</reference>
<feature type="transmembrane region" description="Helical" evidence="6">
    <location>
        <begin position="41"/>
        <end position="59"/>
    </location>
</feature>